<organism evidence="1 2">
    <name type="scientific">Aliidiomarina sanyensis</name>
    <dbReference type="NCBI Taxonomy" id="1249555"/>
    <lineage>
        <taxon>Bacteria</taxon>
        <taxon>Pseudomonadati</taxon>
        <taxon>Pseudomonadota</taxon>
        <taxon>Gammaproteobacteria</taxon>
        <taxon>Alteromonadales</taxon>
        <taxon>Idiomarinaceae</taxon>
        <taxon>Aliidiomarina</taxon>
    </lineage>
</organism>
<accession>A0A432WNY1</accession>
<name>A0A432WNY1_9GAMM</name>
<evidence type="ECO:0000313" key="2">
    <source>
        <dbReference type="Proteomes" id="UP000288405"/>
    </source>
</evidence>
<dbReference type="Proteomes" id="UP000288405">
    <property type="component" value="Unassembled WGS sequence"/>
</dbReference>
<protein>
    <submittedName>
        <fullName evidence="1">Uncharacterized protein</fullName>
    </submittedName>
</protein>
<keyword evidence="2" id="KW-1185">Reference proteome</keyword>
<dbReference type="OrthoDB" id="7064118at2"/>
<dbReference type="EMBL" id="PIPM01000003">
    <property type="protein sequence ID" value="RUO35419.1"/>
    <property type="molecule type" value="Genomic_DNA"/>
</dbReference>
<comment type="caution">
    <text evidence="1">The sequence shown here is derived from an EMBL/GenBank/DDBJ whole genome shotgun (WGS) entry which is preliminary data.</text>
</comment>
<dbReference type="AlphaFoldDB" id="A0A432WNY1"/>
<dbReference type="RefSeq" id="WP_126776538.1">
    <property type="nucleotide sequence ID" value="NZ_PIPM01000003.1"/>
</dbReference>
<gene>
    <name evidence="1" type="ORF">CWE11_05255</name>
</gene>
<proteinExistence type="predicted"/>
<reference evidence="1 2" key="1">
    <citation type="journal article" date="2011" name="Front. Microbiol.">
        <title>Genomic signatures of strain selection and enhancement in Bacillus atrophaeus var. globigii, a historical biowarfare simulant.</title>
        <authorList>
            <person name="Gibbons H.S."/>
            <person name="Broomall S.M."/>
            <person name="McNew L.A."/>
            <person name="Daligault H."/>
            <person name="Chapman C."/>
            <person name="Bruce D."/>
            <person name="Karavis M."/>
            <person name="Krepps M."/>
            <person name="McGregor P.A."/>
            <person name="Hong C."/>
            <person name="Park K.H."/>
            <person name="Akmal A."/>
            <person name="Feldman A."/>
            <person name="Lin J.S."/>
            <person name="Chang W.E."/>
            <person name="Higgs B.W."/>
            <person name="Demirev P."/>
            <person name="Lindquist J."/>
            <person name="Liem A."/>
            <person name="Fochler E."/>
            <person name="Read T.D."/>
            <person name="Tapia R."/>
            <person name="Johnson S."/>
            <person name="Bishop-Lilly K.A."/>
            <person name="Detter C."/>
            <person name="Han C."/>
            <person name="Sozhamannan S."/>
            <person name="Rosenzweig C.N."/>
            <person name="Skowronski E.W."/>
        </authorList>
    </citation>
    <scope>NUCLEOTIDE SEQUENCE [LARGE SCALE GENOMIC DNA]</scope>
    <source>
        <strain evidence="1 2">GYP-17</strain>
    </source>
</reference>
<sequence length="209" mass="23137">MNESLRAVITGDLVRSGSLKGDDYQRVIETLGGALNDLSSGNAFHFSIFRGDSFQLVTPEIWRALHIATCVRLYLKSAEVPSDARQSIAIAAVMETSVDVSTATGEAYIRSGRNLDKLKKEHLVFDSINQTWNTNLGLLLKWLDIHLSSLTQTQAQVLLAYLQSPDLKHQQLADKIAKSRVNTTQILNAAKHKLVKETLDYFEGVVGRA</sequence>
<evidence type="ECO:0000313" key="1">
    <source>
        <dbReference type="EMBL" id="RUO35419.1"/>
    </source>
</evidence>